<comment type="caution">
    <text evidence="1">The sequence shown here is derived from an EMBL/GenBank/DDBJ whole genome shotgun (WGS) entry which is preliminary data.</text>
</comment>
<sequence length="59" mass="6949">MTIETAQMHKEKAHIVEQLRPVRIETEDSKIEQTPIHNLDEVNNLYSVNGHLQKWRSVL</sequence>
<organism evidence="1 2">
    <name type="scientific">Solibacillus faecavium</name>
    <dbReference type="NCBI Taxonomy" id="2762221"/>
    <lineage>
        <taxon>Bacteria</taxon>
        <taxon>Bacillati</taxon>
        <taxon>Bacillota</taxon>
        <taxon>Bacilli</taxon>
        <taxon>Bacillales</taxon>
        <taxon>Caryophanaceae</taxon>
        <taxon>Solibacillus</taxon>
    </lineage>
</organism>
<keyword evidence="2" id="KW-1185">Reference proteome</keyword>
<accession>A0ABR8Y101</accession>
<evidence type="ECO:0000313" key="2">
    <source>
        <dbReference type="Proteomes" id="UP000619101"/>
    </source>
</evidence>
<evidence type="ECO:0000313" key="1">
    <source>
        <dbReference type="EMBL" id="MBD8037841.1"/>
    </source>
</evidence>
<gene>
    <name evidence="1" type="ORF">H9635_13910</name>
</gene>
<reference evidence="1 2" key="1">
    <citation type="submission" date="2020-08" db="EMBL/GenBank/DDBJ databases">
        <title>A Genomic Blueprint of the Chicken Gut Microbiome.</title>
        <authorList>
            <person name="Gilroy R."/>
            <person name="Ravi A."/>
            <person name="Getino M."/>
            <person name="Pursley I."/>
            <person name="Horton D.L."/>
            <person name="Alikhan N.-F."/>
            <person name="Baker D."/>
            <person name="Gharbi K."/>
            <person name="Hall N."/>
            <person name="Watson M."/>
            <person name="Adriaenssens E.M."/>
            <person name="Foster-Nyarko E."/>
            <person name="Jarju S."/>
            <person name="Secka A."/>
            <person name="Antonio M."/>
            <person name="Oren A."/>
            <person name="Chaudhuri R."/>
            <person name="La Ragione R.M."/>
            <person name="Hildebrand F."/>
            <person name="Pallen M.J."/>
        </authorList>
    </citation>
    <scope>NUCLEOTIDE SEQUENCE [LARGE SCALE GENOMIC DNA]</scope>
    <source>
        <strain evidence="1 2">A46</strain>
    </source>
</reference>
<dbReference type="Proteomes" id="UP000619101">
    <property type="component" value="Unassembled WGS sequence"/>
</dbReference>
<dbReference type="EMBL" id="JACSPZ010000007">
    <property type="protein sequence ID" value="MBD8037841.1"/>
    <property type="molecule type" value="Genomic_DNA"/>
</dbReference>
<protein>
    <submittedName>
        <fullName evidence="1">Uncharacterized protein</fullName>
    </submittedName>
</protein>
<dbReference type="RefSeq" id="WP_191700923.1">
    <property type="nucleotide sequence ID" value="NZ_JACSPZ010000007.1"/>
</dbReference>
<name>A0ABR8Y101_9BACL</name>
<proteinExistence type="predicted"/>